<evidence type="ECO:0000256" key="3">
    <source>
        <dbReference type="SAM" id="MobiDB-lite"/>
    </source>
</evidence>
<dbReference type="SUPFAM" id="SSF57997">
    <property type="entry name" value="Tropomyosin"/>
    <property type="match status" value="1"/>
</dbReference>
<dbReference type="OrthoDB" id="5244067at2"/>
<evidence type="ECO:0000313" key="7">
    <source>
        <dbReference type="Proteomes" id="UP000265614"/>
    </source>
</evidence>
<dbReference type="Gene3D" id="2.70.70.10">
    <property type="entry name" value="Glucose Permease (Domain IIA)"/>
    <property type="match status" value="1"/>
</dbReference>
<gene>
    <name evidence="6" type="ORF">D5H78_12405</name>
</gene>
<feature type="chain" id="PRO_5017231830" description="M23ase beta-sheet core domain-containing protein" evidence="4">
    <location>
        <begin position="26"/>
        <end position="471"/>
    </location>
</feature>
<comment type="caution">
    <text evidence="6">The sequence shown here is derived from an EMBL/GenBank/DDBJ whole genome shotgun (WGS) entry which is preliminary data.</text>
</comment>
<dbReference type="RefSeq" id="WP_119950800.1">
    <property type="nucleotide sequence ID" value="NZ_QZEZ01000005.1"/>
</dbReference>
<dbReference type="InterPro" id="IPR050570">
    <property type="entry name" value="Cell_wall_metabolism_enzyme"/>
</dbReference>
<dbReference type="InterPro" id="IPR011055">
    <property type="entry name" value="Dup_hybrid_motif"/>
</dbReference>
<dbReference type="PANTHER" id="PTHR21666">
    <property type="entry name" value="PEPTIDASE-RELATED"/>
    <property type="match status" value="1"/>
</dbReference>
<feature type="domain" description="M23ase beta-sheet core" evidence="5">
    <location>
        <begin position="367"/>
        <end position="467"/>
    </location>
</feature>
<dbReference type="InterPro" id="IPR016047">
    <property type="entry name" value="M23ase_b-sheet_dom"/>
</dbReference>
<sequence>MRARPVGLVAVATAITLGVVVPAAADDAVQRKAAVDASVEQLRHDLAETDAELARAVLDLRSAEADLGPARARVAAAHGRIVAAQARVGELERELERAQKRLRAAQRELQRLEEGMAQRRTTIGAMASETYQRGALSEVAVVLEAQTPDDLTDRLAMLREVVRSSDHALDELAADRGRVSAHRASLTEDRERTERLKAEAEEQLERVRRLEEQARAAQAEVEGLVARRAAAAAVVERERAGEQRRLAELEAERSRLQAVLVERARAAKARAEREAAERRAAAEAAAAAAQEAERERSSGSGSSGSSSSGSSSSGSSGSSSSGGSSADREDEPPRASRSSSGFERPVSYGITSPFGMRTNPVTGIYKLHDGTDFGAPCGTSIRSTAPGEVVWAEYRGGYGYQVAVDHGIIDGESVVSLYSHIESGGFRVGPGEQVSQGESIASVGTTGNSTGCHLHFSIYVDGSPEDPMSYL</sequence>
<accession>A0A3A3Z4H4</accession>
<feature type="coiled-coil region" evidence="2">
    <location>
        <begin position="39"/>
        <end position="122"/>
    </location>
</feature>
<evidence type="ECO:0000256" key="4">
    <source>
        <dbReference type="SAM" id="SignalP"/>
    </source>
</evidence>
<proteinExistence type="predicted"/>
<evidence type="ECO:0000256" key="2">
    <source>
        <dbReference type="SAM" id="Coils"/>
    </source>
</evidence>
<dbReference type="Pfam" id="PF01551">
    <property type="entry name" value="Peptidase_M23"/>
    <property type="match status" value="1"/>
</dbReference>
<keyword evidence="2" id="KW-0175">Coiled coil</keyword>
<reference evidence="6 7" key="1">
    <citation type="submission" date="2018-09" db="EMBL/GenBank/DDBJ databases">
        <title>YIM 75000 draft genome.</title>
        <authorList>
            <person name="Tang S."/>
            <person name="Feng Y."/>
        </authorList>
    </citation>
    <scope>NUCLEOTIDE SEQUENCE [LARGE SCALE GENOMIC DNA]</scope>
    <source>
        <strain evidence="6 7">YIM 75000</strain>
    </source>
</reference>
<dbReference type="AlphaFoldDB" id="A0A3A3Z4H4"/>
<keyword evidence="7" id="KW-1185">Reference proteome</keyword>
<dbReference type="Gene3D" id="6.10.250.3150">
    <property type="match status" value="1"/>
</dbReference>
<keyword evidence="1 4" id="KW-0732">Signal</keyword>
<dbReference type="CDD" id="cd12797">
    <property type="entry name" value="M23_peptidase"/>
    <property type="match status" value="1"/>
</dbReference>
<protein>
    <recommendedName>
        <fullName evidence="5">M23ase beta-sheet core domain-containing protein</fullName>
    </recommendedName>
</protein>
<evidence type="ECO:0000256" key="1">
    <source>
        <dbReference type="ARBA" id="ARBA00022729"/>
    </source>
</evidence>
<name>A0A3A3Z4H4_9ACTN</name>
<feature type="region of interest" description="Disordered" evidence="3">
    <location>
        <begin position="281"/>
        <end position="353"/>
    </location>
</feature>
<evidence type="ECO:0000259" key="5">
    <source>
        <dbReference type="Pfam" id="PF01551"/>
    </source>
</evidence>
<dbReference type="EMBL" id="QZEZ01000005">
    <property type="protein sequence ID" value="RJK95447.1"/>
    <property type="molecule type" value="Genomic_DNA"/>
</dbReference>
<feature type="signal peptide" evidence="4">
    <location>
        <begin position="1"/>
        <end position="25"/>
    </location>
</feature>
<evidence type="ECO:0000313" key="6">
    <source>
        <dbReference type="EMBL" id="RJK95447.1"/>
    </source>
</evidence>
<feature type="compositionally biased region" description="Low complexity" evidence="3">
    <location>
        <begin position="298"/>
        <end position="325"/>
    </location>
</feature>
<dbReference type="Proteomes" id="UP000265614">
    <property type="component" value="Unassembled WGS sequence"/>
</dbReference>
<dbReference type="PANTHER" id="PTHR21666:SF289">
    <property type="entry name" value="L-ALA--D-GLU ENDOPEPTIDASE"/>
    <property type="match status" value="1"/>
</dbReference>
<dbReference type="SUPFAM" id="SSF51261">
    <property type="entry name" value="Duplicated hybrid motif"/>
    <property type="match status" value="1"/>
</dbReference>
<organism evidence="6 7">
    <name type="scientific">Vallicoccus soli</name>
    <dbReference type="NCBI Taxonomy" id="2339232"/>
    <lineage>
        <taxon>Bacteria</taxon>
        <taxon>Bacillati</taxon>
        <taxon>Actinomycetota</taxon>
        <taxon>Actinomycetes</taxon>
        <taxon>Motilibacterales</taxon>
        <taxon>Vallicoccaceae</taxon>
        <taxon>Vallicoccus</taxon>
    </lineage>
</organism>
<dbReference type="GO" id="GO:0004222">
    <property type="term" value="F:metalloendopeptidase activity"/>
    <property type="evidence" value="ECO:0007669"/>
    <property type="project" value="TreeGrafter"/>
</dbReference>